<dbReference type="EMBL" id="BJCL01000007">
    <property type="protein sequence ID" value="GCL63825.1"/>
    <property type="molecule type" value="Genomic_DNA"/>
</dbReference>
<dbReference type="InterPro" id="IPR036465">
    <property type="entry name" value="vWFA_dom_sf"/>
</dbReference>
<protein>
    <recommendedName>
        <fullName evidence="1">Ice-binding protein C-terminal domain-containing protein</fullName>
    </recommendedName>
</protein>
<dbReference type="NCBIfam" id="TIGR02595">
    <property type="entry name" value="PEP_CTERM"/>
    <property type="match status" value="1"/>
</dbReference>
<accession>A0A480AVL0</accession>
<feature type="domain" description="Ice-binding protein C-terminal" evidence="1">
    <location>
        <begin position="313"/>
        <end position="335"/>
    </location>
</feature>
<proteinExistence type="predicted"/>
<evidence type="ECO:0000259" key="1">
    <source>
        <dbReference type="Pfam" id="PF07589"/>
    </source>
</evidence>
<keyword evidence="3" id="KW-1185">Reference proteome</keyword>
<dbReference type="SUPFAM" id="SSF53300">
    <property type="entry name" value="vWA-like"/>
    <property type="match status" value="1"/>
</dbReference>
<gene>
    <name evidence="2" type="ORF">AQPW35_29060</name>
</gene>
<dbReference type="Pfam" id="PF07589">
    <property type="entry name" value="PEP-CTERM"/>
    <property type="match status" value="1"/>
</dbReference>
<evidence type="ECO:0000313" key="2">
    <source>
        <dbReference type="EMBL" id="GCL63825.1"/>
    </source>
</evidence>
<name>A0A480AVL0_9BURK</name>
<dbReference type="Gene3D" id="3.40.50.410">
    <property type="entry name" value="von Willebrand factor, type A domain"/>
    <property type="match status" value="1"/>
</dbReference>
<evidence type="ECO:0000313" key="3">
    <source>
        <dbReference type="Proteomes" id="UP000301751"/>
    </source>
</evidence>
<dbReference type="Proteomes" id="UP000301751">
    <property type="component" value="Unassembled WGS sequence"/>
</dbReference>
<dbReference type="AlphaFoldDB" id="A0A480AVL0"/>
<dbReference type="InterPro" id="IPR013424">
    <property type="entry name" value="Ice-binding_C"/>
</dbReference>
<organism evidence="2 3">
    <name type="scientific">Pseudaquabacterium pictum</name>
    <dbReference type="NCBI Taxonomy" id="2315236"/>
    <lineage>
        <taxon>Bacteria</taxon>
        <taxon>Pseudomonadati</taxon>
        <taxon>Pseudomonadota</taxon>
        <taxon>Betaproteobacteria</taxon>
        <taxon>Burkholderiales</taxon>
        <taxon>Sphaerotilaceae</taxon>
        <taxon>Pseudaquabacterium</taxon>
    </lineage>
</organism>
<comment type="caution">
    <text evidence="2">The sequence shown here is derived from an EMBL/GenBank/DDBJ whole genome shotgun (WGS) entry which is preliminary data.</text>
</comment>
<sequence length="337" mass="33851">MFADTISPTSFSASLGVGESVTIRKTVVVEAAGPSAATIDAHFLIDTSGSMGSVINNAKTAAGDILNALSAFGDLASSVGVYSERALAGDAVRSGLTTTSATTISAINAVTLGDPDFGGDYPESGDTAVDLATNNLAWRAGSNRFMFVLSDASMKGTDEATVIASLAAKDVTVIGLQFGGNCFSGEPGECSLTQSIAALGGTTFAGGTSPASLVSAITAGITSGFANYGKVTVDDLGGGLPEIDVSTVCVSADIGACVGADAIGKYDRSIDRTFEYDVTFTRLAAGDKAFTTFALVDGGIVARESDRFTTGKVPEPGSLAMVGLALAGLAAARRRRA</sequence>
<reference evidence="3" key="1">
    <citation type="submission" date="2019-03" db="EMBL/GenBank/DDBJ databases">
        <title>Aquabacterium pictum sp.nov., the first bacteriochlorophyll a-containing freshwater bacterium in the genus Aquabacterium of the class Betaproteobacteria.</title>
        <authorList>
            <person name="Hirose S."/>
            <person name="Tank M."/>
            <person name="Hara E."/>
            <person name="Tamaki H."/>
            <person name="Takaichi S."/>
            <person name="Haruta S."/>
            <person name="Hanada S."/>
        </authorList>
    </citation>
    <scope>NUCLEOTIDE SEQUENCE [LARGE SCALE GENOMIC DNA]</scope>
    <source>
        <strain evidence="3">W35</strain>
    </source>
</reference>